<dbReference type="GO" id="GO:0003700">
    <property type="term" value="F:DNA-binding transcription factor activity"/>
    <property type="evidence" value="ECO:0007669"/>
    <property type="project" value="InterPro"/>
</dbReference>
<dbReference type="OrthoDB" id="9799482at2"/>
<reference evidence="6 7" key="1">
    <citation type="submission" date="2018-05" db="EMBL/GenBank/DDBJ databases">
        <title>Genomic analysis of Gracilibacillus dipsosauri DD1 reveals novel features of a salt-tolerant amylase.</title>
        <authorList>
            <person name="Deutch C.E."/>
            <person name="Yang S."/>
        </authorList>
    </citation>
    <scope>NUCLEOTIDE SEQUENCE [LARGE SCALE GENOMIC DNA]</scope>
    <source>
        <strain evidence="6 7">DD1</strain>
    </source>
</reference>
<feature type="domain" description="HTH gntR-type" evidence="5">
    <location>
        <begin position="2"/>
        <end position="70"/>
    </location>
</feature>
<organism evidence="6 7">
    <name type="scientific">Gracilibacillus dipsosauri</name>
    <dbReference type="NCBI Taxonomy" id="178340"/>
    <lineage>
        <taxon>Bacteria</taxon>
        <taxon>Bacillati</taxon>
        <taxon>Bacillota</taxon>
        <taxon>Bacilli</taxon>
        <taxon>Bacillales</taxon>
        <taxon>Bacillaceae</taxon>
        <taxon>Gracilibacillus</taxon>
    </lineage>
</organism>
<protein>
    <submittedName>
        <fullName evidence="6">GntR family transcriptional regulator</fullName>
    </submittedName>
</protein>
<dbReference type="InterPro" id="IPR000524">
    <property type="entry name" value="Tscrpt_reg_HTH_GntR"/>
</dbReference>
<dbReference type="FunFam" id="1.10.10.10:FF:000079">
    <property type="entry name" value="GntR family transcriptional regulator"/>
    <property type="match status" value="1"/>
</dbReference>
<evidence type="ECO:0000256" key="3">
    <source>
        <dbReference type="ARBA" id="ARBA00023125"/>
    </source>
</evidence>
<dbReference type="CDD" id="cd07377">
    <property type="entry name" value="WHTH_GntR"/>
    <property type="match status" value="1"/>
</dbReference>
<dbReference type="InterPro" id="IPR028082">
    <property type="entry name" value="Peripla_BP_I"/>
</dbReference>
<evidence type="ECO:0000256" key="4">
    <source>
        <dbReference type="ARBA" id="ARBA00023163"/>
    </source>
</evidence>
<keyword evidence="4" id="KW-0804">Transcription</keyword>
<evidence type="ECO:0000259" key="5">
    <source>
        <dbReference type="PROSITE" id="PS50949"/>
    </source>
</evidence>
<evidence type="ECO:0000313" key="6">
    <source>
        <dbReference type="EMBL" id="PWU67509.1"/>
    </source>
</evidence>
<dbReference type="PANTHER" id="PTHR30146:SF95">
    <property type="entry name" value="RIBOSE OPERON REPRESSOR"/>
    <property type="match status" value="1"/>
</dbReference>
<dbReference type="Gene3D" id="3.40.50.2300">
    <property type="match status" value="2"/>
</dbReference>
<keyword evidence="2" id="KW-0805">Transcription regulation</keyword>
<dbReference type="EMBL" id="QGTD01000014">
    <property type="protein sequence ID" value="PWU67509.1"/>
    <property type="molecule type" value="Genomic_DNA"/>
</dbReference>
<sequence>MKSLYEQIYESIKQDIVSAKYKVGDQVPSEKELSEYFNVSTITTKKALEKLTNEGYVYRKRGKGTFVSKNTLDMGNVKNNVKMKKPLFGLVLTTFDDSFGNKLIASIEEASHDNCCIILRRSLSIPNREDKVIKELLEYGIDGLIISPAKAEHYSLEILKMVVNQFPLVLIDRSFKGLATTSVSTDNKQAAKKGINHLLDLGHENIGILIPKDNGTTTIEDRIKGIVEAIADRKMIVNHDLWCSEIKSPYPTHEDTKKDIEVIKNHIKNNPEITALFALEYNIAVLAKQAVEQLGLKIPEDISILCFDSPPRNALEWNFTHLQQNEEEIGQLALSNLLEMYNGNFSIDDIRVSAHLVEGNTTVKNNVTSGHLNV</sequence>
<gene>
    <name evidence="6" type="ORF">DLJ74_15660</name>
</gene>
<dbReference type="SUPFAM" id="SSF53822">
    <property type="entry name" value="Periplasmic binding protein-like I"/>
    <property type="match status" value="1"/>
</dbReference>
<name>A0A317L0Z5_9BACI</name>
<dbReference type="Pfam" id="PF00392">
    <property type="entry name" value="GntR"/>
    <property type="match status" value="1"/>
</dbReference>
<keyword evidence="3" id="KW-0238">DNA-binding</keyword>
<dbReference type="Gene3D" id="1.10.10.10">
    <property type="entry name" value="Winged helix-like DNA-binding domain superfamily/Winged helix DNA-binding domain"/>
    <property type="match status" value="1"/>
</dbReference>
<keyword evidence="1" id="KW-0678">Repressor</keyword>
<evidence type="ECO:0000256" key="2">
    <source>
        <dbReference type="ARBA" id="ARBA00023015"/>
    </source>
</evidence>
<dbReference type="InterPro" id="IPR036390">
    <property type="entry name" value="WH_DNA-bd_sf"/>
</dbReference>
<dbReference type="PRINTS" id="PR00035">
    <property type="entry name" value="HTHGNTR"/>
</dbReference>
<evidence type="ECO:0000313" key="7">
    <source>
        <dbReference type="Proteomes" id="UP000245624"/>
    </source>
</evidence>
<comment type="caution">
    <text evidence="6">The sequence shown here is derived from an EMBL/GenBank/DDBJ whole genome shotgun (WGS) entry which is preliminary data.</text>
</comment>
<dbReference type="SUPFAM" id="SSF46785">
    <property type="entry name" value="Winged helix' DNA-binding domain"/>
    <property type="match status" value="1"/>
</dbReference>
<dbReference type="RefSeq" id="WP_109985155.1">
    <property type="nucleotide sequence ID" value="NZ_QGTD01000014.1"/>
</dbReference>
<dbReference type="AlphaFoldDB" id="A0A317L0Z5"/>
<dbReference type="InterPro" id="IPR046335">
    <property type="entry name" value="LacI/GalR-like_sensor"/>
</dbReference>
<accession>A0A317L0Z5</accession>
<proteinExistence type="predicted"/>
<dbReference type="PROSITE" id="PS50949">
    <property type="entry name" value="HTH_GNTR"/>
    <property type="match status" value="1"/>
</dbReference>
<dbReference type="Pfam" id="PF13377">
    <property type="entry name" value="Peripla_BP_3"/>
    <property type="match status" value="1"/>
</dbReference>
<evidence type="ECO:0000256" key="1">
    <source>
        <dbReference type="ARBA" id="ARBA00022491"/>
    </source>
</evidence>
<dbReference type="GO" id="GO:0000976">
    <property type="term" value="F:transcription cis-regulatory region binding"/>
    <property type="evidence" value="ECO:0007669"/>
    <property type="project" value="TreeGrafter"/>
</dbReference>
<keyword evidence="7" id="KW-1185">Reference proteome</keyword>
<dbReference type="InterPro" id="IPR036388">
    <property type="entry name" value="WH-like_DNA-bd_sf"/>
</dbReference>
<dbReference type="PANTHER" id="PTHR30146">
    <property type="entry name" value="LACI-RELATED TRANSCRIPTIONAL REPRESSOR"/>
    <property type="match status" value="1"/>
</dbReference>
<dbReference type="CDD" id="cd06267">
    <property type="entry name" value="PBP1_LacI_sugar_binding-like"/>
    <property type="match status" value="1"/>
</dbReference>
<dbReference type="SMART" id="SM00345">
    <property type="entry name" value="HTH_GNTR"/>
    <property type="match status" value="1"/>
</dbReference>
<dbReference type="Proteomes" id="UP000245624">
    <property type="component" value="Unassembled WGS sequence"/>
</dbReference>